<evidence type="ECO:0000313" key="1">
    <source>
        <dbReference type="EMBL" id="AZA98275.1"/>
    </source>
</evidence>
<proteinExistence type="predicted"/>
<evidence type="ECO:0000313" key="3">
    <source>
        <dbReference type="Proteomes" id="UP000186106"/>
    </source>
</evidence>
<reference evidence="1 4" key="2">
    <citation type="submission" date="2018-11" db="EMBL/GenBank/DDBJ databases">
        <title>Proposal to divide the Flavobacteriaceae and reorganize its genera based on Amino Acid Identity values calculated from whole genome sequences.</title>
        <authorList>
            <person name="Nicholson A.C."/>
            <person name="Gulvik C.A."/>
            <person name="Whitney A.M."/>
            <person name="Humrighouse B.W."/>
            <person name="Bell M."/>
            <person name="Holmes B."/>
            <person name="Steigerwalt A.G."/>
            <person name="Villarma A."/>
            <person name="Sheth M."/>
            <person name="Batra D."/>
            <person name="Pryor J."/>
            <person name="Bernardet J.-F."/>
            <person name="Hugo C."/>
            <person name="Kampfer P."/>
            <person name="Newman J."/>
            <person name="McQuiston J.R."/>
        </authorList>
    </citation>
    <scope>NUCLEOTIDE SEQUENCE [LARGE SCALE GENOMIC DNA]</scope>
    <source>
        <strain evidence="1 4">DSM 16927</strain>
    </source>
</reference>
<dbReference type="STRING" id="112234.SAMN05421768_106318"/>
<dbReference type="RefSeq" id="WP_076355861.1">
    <property type="nucleotide sequence ID" value="NZ_CP033926.1"/>
</dbReference>
<dbReference type="EMBL" id="CP033926">
    <property type="protein sequence ID" value="AZA98275.1"/>
    <property type="molecule type" value="Genomic_DNA"/>
</dbReference>
<accession>A0A1N7IS38</accession>
<dbReference type="Proteomes" id="UP000279541">
    <property type="component" value="Chromosome"/>
</dbReference>
<name>A0A1N7IS38_9FLAO</name>
<evidence type="ECO:0000313" key="2">
    <source>
        <dbReference type="EMBL" id="SIS39840.1"/>
    </source>
</evidence>
<organism evidence="2 3">
    <name type="scientific">Chryseobacterium joostei</name>
    <dbReference type="NCBI Taxonomy" id="112234"/>
    <lineage>
        <taxon>Bacteria</taxon>
        <taxon>Pseudomonadati</taxon>
        <taxon>Bacteroidota</taxon>
        <taxon>Flavobacteriia</taxon>
        <taxon>Flavobacteriales</taxon>
        <taxon>Weeksellaceae</taxon>
        <taxon>Chryseobacterium group</taxon>
        <taxon>Chryseobacterium</taxon>
    </lineage>
</organism>
<dbReference type="OrthoDB" id="6850010at2"/>
<dbReference type="KEGG" id="cjt:EG359_01055"/>
<dbReference type="EMBL" id="FTNZ01000006">
    <property type="protein sequence ID" value="SIS39840.1"/>
    <property type="molecule type" value="Genomic_DNA"/>
</dbReference>
<dbReference type="InterPro" id="IPR035948">
    <property type="entry name" value="YwqG-like_sf"/>
</dbReference>
<reference evidence="2 3" key="1">
    <citation type="submission" date="2017-01" db="EMBL/GenBank/DDBJ databases">
        <authorList>
            <person name="Mah S.A."/>
            <person name="Swanson W.J."/>
            <person name="Moy G.W."/>
            <person name="Vacquier V.D."/>
        </authorList>
    </citation>
    <scope>NUCLEOTIDE SEQUENCE [LARGE SCALE GENOMIC DNA]</scope>
    <source>
        <strain evidence="2 3">DSM 16927</strain>
    </source>
</reference>
<sequence length="216" mass="25078">MIIEFNKTENIFGVMGGNPYLKNLSDWPLNEHGKRMIHFCTAFSNIFGGNQFDDKYCISIFLDNETNERGQLKRGFSTRYAIQENNSFATSKKYAKALLLEKSETPVSVISENGVLPVITMSKRHFTNEEVMQESNEEGTDKSKLFSVPHFLQDNVHPQPAMKYQPIIQLNEYDLAKLHKEYEGVFLEGLAYFWIDQNYRKYAPIREVGYFGIQYL</sequence>
<dbReference type="AlphaFoldDB" id="A0A1N7IS38"/>
<keyword evidence="4" id="KW-1185">Reference proteome</keyword>
<evidence type="ECO:0000313" key="4">
    <source>
        <dbReference type="Proteomes" id="UP000279541"/>
    </source>
</evidence>
<gene>
    <name evidence="1" type="ORF">EG359_01055</name>
    <name evidence="2" type="ORF">SAMN05421768_106318</name>
</gene>
<dbReference type="SUPFAM" id="SSF103032">
    <property type="entry name" value="Hypothetical protein YwqG"/>
    <property type="match status" value="1"/>
</dbReference>
<dbReference type="Proteomes" id="UP000186106">
    <property type="component" value="Unassembled WGS sequence"/>
</dbReference>
<protein>
    <submittedName>
        <fullName evidence="1">DUF1963 domain-containing protein</fullName>
    </submittedName>
</protein>